<feature type="chain" id="PRO_5015433648" description="DUF2282 domain-containing protein" evidence="1">
    <location>
        <begin position="27"/>
        <end position="123"/>
    </location>
</feature>
<dbReference type="Pfam" id="PF10048">
    <property type="entry name" value="DUF2282"/>
    <property type="match status" value="1"/>
</dbReference>
<dbReference type="Proteomes" id="UP000245168">
    <property type="component" value="Unassembled WGS sequence"/>
</dbReference>
<evidence type="ECO:0000313" key="3">
    <source>
        <dbReference type="Proteomes" id="UP000245168"/>
    </source>
</evidence>
<proteinExistence type="predicted"/>
<evidence type="ECO:0000256" key="1">
    <source>
        <dbReference type="SAM" id="SignalP"/>
    </source>
</evidence>
<dbReference type="EMBL" id="QEXV01000005">
    <property type="protein sequence ID" value="PWE16735.1"/>
    <property type="molecule type" value="Genomic_DNA"/>
</dbReference>
<dbReference type="InterPro" id="IPR018740">
    <property type="entry name" value="DUF2282_membr"/>
</dbReference>
<keyword evidence="3" id="KW-1185">Reference proteome</keyword>
<name>A0A2U2BRW2_9PROT</name>
<evidence type="ECO:0008006" key="4">
    <source>
        <dbReference type="Google" id="ProtNLM"/>
    </source>
</evidence>
<reference evidence="3" key="1">
    <citation type="submission" date="2018-05" db="EMBL/GenBank/DDBJ databases">
        <authorList>
            <person name="Liu B.-T."/>
        </authorList>
    </citation>
    <scope>NUCLEOTIDE SEQUENCE [LARGE SCALE GENOMIC DNA]</scope>
    <source>
        <strain evidence="3">WD6-1</strain>
    </source>
</reference>
<keyword evidence="1" id="KW-0732">Signal</keyword>
<comment type="caution">
    <text evidence="2">The sequence shown here is derived from an EMBL/GenBank/DDBJ whole genome shotgun (WGS) entry which is preliminary data.</text>
</comment>
<evidence type="ECO:0000313" key="2">
    <source>
        <dbReference type="EMBL" id="PWE16735.1"/>
    </source>
</evidence>
<dbReference type="OrthoDB" id="9808309at2"/>
<gene>
    <name evidence="2" type="ORF">DDZ18_11055</name>
</gene>
<organism evidence="2 3">
    <name type="scientific">Marinicauda salina</name>
    <dbReference type="NCBI Taxonomy" id="2135793"/>
    <lineage>
        <taxon>Bacteria</taxon>
        <taxon>Pseudomonadati</taxon>
        <taxon>Pseudomonadota</taxon>
        <taxon>Alphaproteobacteria</taxon>
        <taxon>Maricaulales</taxon>
        <taxon>Maricaulaceae</taxon>
        <taxon>Marinicauda</taxon>
    </lineage>
</organism>
<dbReference type="RefSeq" id="WP_109253458.1">
    <property type="nucleotide sequence ID" value="NZ_QEXV01000005.1"/>
</dbReference>
<dbReference type="PROSITE" id="PS51318">
    <property type="entry name" value="TAT"/>
    <property type="match status" value="1"/>
</dbReference>
<sequence length="123" mass="12233">MTTRKTIAAGAAAAAVAAALSPAALAGPNAQLTISESAPANVQAAFEAWKAGETVNVGMERCYGIALAGENDCAAGPGTSCQGTSTVDFQGNAWTLAPEGACDYIETPEGEASTESLDRNVPA</sequence>
<dbReference type="AlphaFoldDB" id="A0A2U2BRW2"/>
<dbReference type="InterPro" id="IPR006311">
    <property type="entry name" value="TAT_signal"/>
</dbReference>
<feature type="signal peptide" evidence="1">
    <location>
        <begin position="1"/>
        <end position="26"/>
    </location>
</feature>
<protein>
    <recommendedName>
        <fullName evidence="4">DUF2282 domain-containing protein</fullName>
    </recommendedName>
</protein>
<accession>A0A2U2BRW2</accession>